<proteinExistence type="predicted"/>
<dbReference type="AlphaFoldDB" id="A0A0B8NQ39"/>
<name>A0A0B8NQ39_9VIBR</name>
<sequence>MTNVRYIVPSQLMTSGQAIAATPYSTLVALKIAEAEEKGEPVDVDAFLEEAFAETIPGGTELTAAQRQQFLTDPQSVLSGLSAEDSKNLQASTMILSDAIASQVDGIDNGTVDSSALQTATKKSAEVLAEDPDFPTTTDADGNVVPTYVDMASVFNSPSDPDDPNSPPVFEQAADPEDTTPPPVPPPEEGEEQEPIPEEELPPPTGGGGTTG</sequence>
<dbReference type="Proteomes" id="UP000031671">
    <property type="component" value="Unassembled WGS sequence"/>
</dbReference>
<comment type="caution">
    <text evidence="2">The sequence shown here is derived from an EMBL/GenBank/DDBJ whole genome shotgun (WGS) entry which is preliminary data.</text>
</comment>
<dbReference type="EMBL" id="BBRZ01000023">
    <property type="protein sequence ID" value="GAM56086.1"/>
    <property type="molecule type" value="Genomic_DNA"/>
</dbReference>
<feature type="compositionally biased region" description="Acidic residues" evidence="1">
    <location>
        <begin position="188"/>
        <end position="201"/>
    </location>
</feature>
<organism evidence="2 3">
    <name type="scientific">Vibrio ishigakensis</name>
    <dbReference type="NCBI Taxonomy" id="1481914"/>
    <lineage>
        <taxon>Bacteria</taxon>
        <taxon>Pseudomonadati</taxon>
        <taxon>Pseudomonadota</taxon>
        <taxon>Gammaproteobacteria</taxon>
        <taxon>Vibrionales</taxon>
        <taxon>Vibrionaceae</taxon>
        <taxon>Vibrio</taxon>
    </lineage>
</organism>
<reference evidence="2 3" key="2">
    <citation type="submission" date="2015-01" db="EMBL/GenBank/DDBJ databases">
        <authorList>
            <consortium name="NBRP consortium"/>
            <person name="Sawabe T."/>
            <person name="Meirelles P."/>
            <person name="Feng G."/>
            <person name="Sayaka M."/>
            <person name="Hattori M."/>
            <person name="Ohkuma M."/>
        </authorList>
    </citation>
    <scope>NUCLEOTIDE SEQUENCE [LARGE SCALE GENOMIC DNA]</scope>
    <source>
        <strain evidence="3">JCM 19231</strain>
    </source>
</reference>
<accession>A0A0B8NQ39</accession>
<evidence type="ECO:0000256" key="1">
    <source>
        <dbReference type="SAM" id="MobiDB-lite"/>
    </source>
</evidence>
<protein>
    <submittedName>
        <fullName evidence="2">Uncharacterized protein</fullName>
    </submittedName>
</protein>
<reference evidence="2 3" key="1">
    <citation type="submission" date="2015-01" db="EMBL/GenBank/DDBJ databases">
        <title>Vibrio sp. C1 JCM 19231 whole genome shotgun sequence.</title>
        <authorList>
            <person name="Sawabe T."/>
            <person name="Meirelles P."/>
            <person name="Feng G."/>
            <person name="Sayaka M."/>
            <person name="Hattori M."/>
            <person name="Ohkuma M."/>
        </authorList>
    </citation>
    <scope>NUCLEOTIDE SEQUENCE [LARGE SCALE GENOMIC DNA]</scope>
    <source>
        <strain evidence="3">JCM 19231</strain>
    </source>
</reference>
<feature type="region of interest" description="Disordered" evidence="1">
    <location>
        <begin position="153"/>
        <end position="212"/>
    </location>
</feature>
<evidence type="ECO:0000313" key="2">
    <source>
        <dbReference type="EMBL" id="GAM56086.1"/>
    </source>
</evidence>
<gene>
    <name evidence="2" type="ORF">JCM19231_4032</name>
</gene>
<evidence type="ECO:0000313" key="3">
    <source>
        <dbReference type="Proteomes" id="UP000031671"/>
    </source>
</evidence>
<keyword evidence="3" id="KW-1185">Reference proteome</keyword>